<evidence type="ECO:0000256" key="4">
    <source>
        <dbReference type="ARBA" id="ARBA00022516"/>
    </source>
</evidence>
<comment type="pathway">
    <text evidence="2 9">Lipid metabolism; fatty acid biosynthesis.</text>
</comment>
<evidence type="ECO:0000259" key="11">
    <source>
        <dbReference type="PROSITE" id="PS50968"/>
    </source>
</evidence>
<dbReference type="GO" id="GO:0003989">
    <property type="term" value="F:acetyl-CoA carboxylase activity"/>
    <property type="evidence" value="ECO:0007669"/>
    <property type="project" value="InterPro"/>
</dbReference>
<keyword evidence="8 9" id="KW-0092">Biotin</keyword>
<feature type="compositionally biased region" description="Pro residues" evidence="10">
    <location>
        <begin position="53"/>
        <end position="63"/>
    </location>
</feature>
<dbReference type="CDD" id="cd06850">
    <property type="entry name" value="biotinyl_domain"/>
    <property type="match status" value="1"/>
</dbReference>
<dbReference type="Proteomes" id="UP000324252">
    <property type="component" value="Unassembled WGS sequence"/>
</dbReference>
<evidence type="ECO:0000256" key="10">
    <source>
        <dbReference type="SAM" id="MobiDB-lite"/>
    </source>
</evidence>
<dbReference type="RefSeq" id="WP_149789137.1">
    <property type="nucleotide sequence ID" value="NZ_FNIO01000007.1"/>
</dbReference>
<dbReference type="NCBIfam" id="TIGR00531">
    <property type="entry name" value="BCCP"/>
    <property type="match status" value="1"/>
</dbReference>
<evidence type="ECO:0000256" key="2">
    <source>
        <dbReference type="ARBA" id="ARBA00005194"/>
    </source>
</evidence>
<gene>
    <name evidence="12" type="ORF">SAMN05444142_10820</name>
</gene>
<dbReference type="UniPathway" id="UPA00094"/>
<keyword evidence="5 9" id="KW-0276">Fatty acid metabolism</keyword>
<dbReference type="SUPFAM" id="SSF51230">
    <property type="entry name" value="Single hybrid motif"/>
    <property type="match status" value="1"/>
</dbReference>
<organism evidence="12 13">
    <name type="scientific">Lutimaribacter pacificus</name>
    <dbReference type="NCBI Taxonomy" id="391948"/>
    <lineage>
        <taxon>Bacteria</taxon>
        <taxon>Pseudomonadati</taxon>
        <taxon>Pseudomonadota</taxon>
        <taxon>Alphaproteobacteria</taxon>
        <taxon>Rhodobacterales</taxon>
        <taxon>Roseobacteraceae</taxon>
        <taxon>Lutimaribacter</taxon>
    </lineage>
</organism>
<sequence length="167" mass="17244">MSDLTYQDVIRILELIDRSDCIDLDLESGDLRLKVSRGNASSAPRPAAVAAPAPAPAPTPAPAPASDAPAVPAAPAGAGTVVQDHPGATPVRAPMGGMFYATPAPGKPPFVTVGQEIRKGDQLGIVEVMKLFTPITAETDGIVVAIAVENQQTVAKDDVLMLIETRD</sequence>
<evidence type="ECO:0000256" key="6">
    <source>
        <dbReference type="ARBA" id="ARBA00023098"/>
    </source>
</evidence>
<dbReference type="PROSITE" id="PS50968">
    <property type="entry name" value="BIOTINYL_LIPOYL"/>
    <property type="match status" value="1"/>
</dbReference>
<dbReference type="PRINTS" id="PR01071">
    <property type="entry name" value="ACOABIOTINCC"/>
</dbReference>
<dbReference type="GO" id="GO:0006633">
    <property type="term" value="P:fatty acid biosynthetic process"/>
    <property type="evidence" value="ECO:0007669"/>
    <property type="project" value="UniProtKB-UniPathway"/>
</dbReference>
<dbReference type="PROSITE" id="PS00188">
    <property type="entry name" value="BIOTIN"/>
    <property type="match status" value="1"/>
</dbReference>
<protein>
    <recommendedName>
        <fullName evidence="3 9">Biotin carboxyl carrier protein of acetyl-CoA carboxylase</fullName>
    </recommendedName>
</protein>
<dbReference type="OrthoDB" id="9811735at2"/>
<dbReference type="EMBL" id="FQZZ01000008">
    <property type="protein sequence ID" value="SHK70084.1"/>
    <property type="molecule type" value="Genomic_DNA"/>
</dbReference>
<accession>A0A1H0L8G5</accession>
<proteinExistence type="predicted"/>
<feature type="domain" description="Lipoyl-binding" evidence="11">
    <location>
        <begin position="88"/>
        <end position="164"/>
    </location>
</feature>
<evidence type="ECO:0000256" key="9">
    <source>
        <dbReference type="RuleBase" id="RU364072"/>
    </source>
</evidence>
<dbReference type="InterPro" id="IPR011053">
    <property type="entry name" value="Single_hybrid_motif"/>
</dbReference>
<evidence type="ECO:0000313" key="13">
    <source>
        <dbReference type="Proteomes" id="UP000324252"/>
    </source>
</evidence>
<dbReference type="InterPro" id="IPR001249">
    <property type="entry name" value="AcCoA_biotinCC"/>
</dbReference>
<dbReference type="PANTHER" id="PTHR45266:SF3">
    <property type="entry name" value="OXALOACETATE DECARBOXYLASE ALPHA CHAIN"/>
    <property type="match status" value="1"/>
</dbReference>
<feature type="region of interest" description="Disordered" evidence="10">
    <location>
        <begin position="37"/>
        <end position="88"/>
    </location>
</feature>
<evidence type="ECO:0000256" key="7">
    <source>
        <dbReference type="ARBA" id="ARBA00023160"/>
    </source>
</evidence>
<dbReference type="GO" id="GO:0009317">
    <property type="term" value="C:acetyl-CoA carboxylase complex"/>
    <property type="evidence" value="ECO:0007669"/>
    <property type="project" value="InterPro"/>
</dbReference>
<evidence type="ECO:0000256" key="3">
    <source>
        <dbReference type="ARBA" id="ARBA00017562"/>
    </source>
</evidence>
<evidence type="ECO:0000256" key="5">
    <source>
        <dbReference type="ARBA" id="ARBA00022832"/>
    </source>
</evidence>
<dbReference type="Gene3D" id="2.40.50.100">
    <property type="match status" value="1"/>
</dbReference>
<keyword evidence="7 9" id="KW-0275">Fatty acid biosynthesis</keyword>
<dbReference type="InterPro" id="IPR001882">
    <property type="entry name" value="Biotin_BS"/>
</dbReference>
<keyword evidence="13" id="KW-1185">Reference proteome</keyword>
<dbReference type="AlphaFoldDB" id="A0A1H0L8G5"/>
<name>A0A1H0L8G5_9RHOB</name>
<keyword evidence="6 9" id="KW-0443">Lipid metabolism</keyword>
<dbReference type="Pfam" id="PF00364">
    <property type="entry name" value="Biotin_lipoyl"/>
    <property type="match status" value="1"/>
</dbReference>
<keyword evidence="4 9" id="KW-0444">Lipid biosynthesis</keyword>
<reference evidence="12 13" key="1">
    <citation type="submission" date="2016-11" db="EMBL/GenBank/DDBJ databases">
        <authorList>
            <person name="Varghese N."/>
            <person name="Submissions S."/>
        </authorList>
    </citation>
    <scope>NUCLEOTIDE SEQUENCE [LARGE SCALE GENOMIC DNA]</scope>
    <source>
        <strain evidence="12 13">DSM 29620</strain>
    </source>
</reference>
<evidence type="ECO:0000256" key="1">
    <source>
        <dbReference type="ARBA" id="ARBA00003761"/>
    </source>
</evidence>
<feature type="compositionally biased region" description="Low complexity" evidence="10">
    <location>
        <begin position="64"/>
        <end position="78"/>
    </location>
</feature>
<comment type="function">
    <text evidence="1 9">This protein is a component of the acetyl coenzyme A carboxylase complex; first, biotin carboxylase catalyzes the carboxylation of the carrier protein and then the transcarboxylase transfers the carboxyl group to form malonyl-CoA.</text>
</comment>
<feature type="compositionally biased region" description="Low complexity" evidence="10">
    <location>
        <begin position="40"/>
        <end position="52"/>
    </location>
</feature>
<dbReference type="InterPro" id="IPR050709">
    <property type="entry name" value="Biotin_Carboxyl_Carrier/Decarb"/>
</dbReference>
<evidence type="ECO:0000256" key="8">
    <source>
        <dbReference type="ARBA" id="ARBA00023267"/>
    </source>
</evidence>
<dbReference type="PANTHER" id="PTHR45266">
    <property type="entry name" value="OXALOACETATE DECARBOXYLASE ALPHA CHAIN"/>
    <property type="match status" value="1"/>
</dbReference>
<evidence type="ECO:0000313" key="12">
    <source>
        <dbReference type="EMBL" id="SHK70084.1"/>
    </source>
</evidence>
<dbReference type="InterPro" id="IPR000089">
    <property type="entry name" value="Biotin_lipoyl"/>
</dbReference>